<evidence type="ECO:0000313" key="3">
    <source>
        <dbReference type="Proteomes" id="UP000276133"/>
    </source>
</evidence>
<name>A0A3M7RPP9_BRAPC</name>
<evidence type="ECO:0000313" key="2">
    <source>
        <dbReference type="EMBL" id="RNA25553.1"/>
    </source>
</evidence>
<keyword evidence="1" id="KW-0472">Membrane</keyword>
<comment type="caution">
    <text evidence="2">The sequence shown here is derived from an EMBL/GenBank/DDBJ whole genome shotgun (WGS) entry which is preliminary data.</text>
</comment>
<gene>
    <name evidence="2" type="ORF">BpHYR1_053769</name>
</gene>
<feature type="transmembrane region" description="Helical" evidence="1">
    <location>
        <begin position="6"/>
        <end position="22"/>
    </location>
</feature>
<protein>
    <submittedName>
        <fullName evidence="2">Uncharacterized protein</fullName>
    </submittedName>
</protein>
<sequence length="104" mass="12743">MEFYFFLAIFLIVLYQYFYNYIKKLNGVRGGALVLEFGYYLKYSNRAVKNKILKKCKKEKRQSTEIERKNEEFCGYFFFIVQFYSKNSFSVLGYFERQNNFNQK</sequence>
<accession>A0A3M7RPP9</accession>
<evidence type="ECO:0000256" key="1">
    <source>
        <dbReference type="SAM" id="Phobius"/>
    </source>
</evidence>
<organism evidence="2 3">
    <name type="scientific">Brachionus plicatilis</name>
    <name type="common">Marine rotifer</name>
    <name type="synonym">Brachionus muelleri</name>
    <dbReference type="NCBI Taxonomy" id="10195"/>
    <lineage>
        <taxon>Eukaryota</taxon>
        <taxon>Metazoa</taxon>
        <taxon>Spiralia</taxon>
        <taxon>Gnathifera</taxon>
        <taxon>Rotifera</taxon>
        <taxon>Eurotatoria</taxon>
        <taxon>Monogononta</taxon>
        <taxon>Pseudotrocha</taxon>
        <taxon>Ploima</taxon>
        <taxon>Brachionidae</taxon>
        <taxon>Brachionus</taxon>
    </lineage>
</organism>
<keyword evidence="1" id="KW-1133">Transmembrane helix</keyword>
<reference evidence="2 3" key="1">
    <citation type="journal article" date="2018" name="Sci. Rep.">
        <title>Genomic signatures of local adaptation to the degree of environmental predictability in rotifers.</title>
        <authorList>
            <person name="Franch-Gras L."/>
            <person name="Hahn C."/>
            <person name="Garcia-Roger E.M."/>
            <person name="Carmona M.J."/>
            <person name="Serra M."/>
            <person name="Gomez A."/>
        </authorList>
    </citation>
    <scope>NUCLEOTIDE SEQUENCE [LARGE SCALE GENOMIC DNA]</scope>
    <source>
        <strain evidence="2">HYR1</strain>
    </source>
</reference>
<dbReference type="AlphaFoldDB" id="A0A3M7RPP9"/>
<dbReference type="Proteomes" id="UP000276133">
    <property type="component" value="Unassembled WGS sequence"/>
</dbReference>
<keyword evidence="1" id="KW-0812">Transmembrane</keyword>
<keyword evidence="3" id="KW-1185">Reference proteome</keyword>
<dbReference type="EMBL" id="REGN01002903">
    <property type="protein sequence ID" value="RNA25553.1"/>
    <property type="molecule type" value="Genomic_DNA"/>
</dbReference>
<proteinExistence type="predicted"/>